<comment type="caution">
    <text evidence="1">The sequence shown here is derived from an EMBL/GenBank/DDBJ whole genome shotgun (WGS) entry which is preliminary data.</text>
</comment>
<dbReference type="InterPro" id="IPR045788">
    <property type="entry name" value="MobC_2"/>
</dbReference>
<dbReference type="AlphaFoldDB" id="A0A317ETC1"/>
<evidence type="ECO:0000313" key="1">
    <source>
        <dbReference type="EMBL" id="PWS28496.1"/>
    </source>
</evidence>
<proteinExistence type="predicted"/>
<reference evidence="1 2" key="1">
    <citation type="submission" date="2018-05" db="EMBL/GenBank/DDBJ databases">
        <title>Pedobacter paludis sp. nov., isolated from wetland soil.</title>
        <authorList>
            <person name="Zhang Y."/>
            <person name="Wang G."/>
        </authorList>
    </citation>
    <scope>NUCLEOTIDE SEQUENCE [LARGE SCALE GENOMIC DNA]</scope>
    <source>
        <strain evidence="1 2">KCTC22721</strain>
    </source>
</reference>
<dbReference type="OrthoDB" id="678846at2"/>
<dbReference type="RefSeq" id="WP_109923928.1">
    <property type="nucleotide sequence ID" value="NZ_QGNZ01000001.1"/>
</dbReference>
<dbReference type="Proteomes" id="UP000245379">
    <property type="component" value="Unassembled WGS sequence"/>
</dbReference>
<sequence length="135" mass="15750">MPRKRATNQDALLTKNVIVRITETTFNKLEKMRVESGSASMAEVIRRILSNRKIKLLHQDNSLNAPMEEMALIRKELKAIGININQITRTFNQDKVETHRAFYVMKVAELYKNVDERVEKLLVIISQLAEKWLQK</sequence>
<name>A0A317ETC1_9SPHI</name>
<organism evidence="1 2">
    <name type="scientific">Pedobacter yonginense</name>
    <dbReference type="NCBI Taxonomy" id="651869"/>
    <lineage>
        <taxon>Bacteria</taxon>
        <taxon>Pseudomonadati</taxon>
        <taxon>Bacteroidota</taxon>
        <taxon>Sphingobacteriia</taxon>
        <taxon>Sphingobacteriales</taxon>
        <taxon>Sphingobacteriaceae</taxon>
        <taxon>Pedobacter</taxon>
    </lineage>
</organism>
<gene>
    <name evidence="1" type="ORF">DHW03_01150</name>
</gene>
<protein>
    <submittedName>
        <fullName evidence="1">Mobilization protein</fullName>
    </submittedName>
</protein>
<accession>A0A317ETC1</accession>
<dbReference type="EMBL" id="QGNZ01000001">
    <property type="protein sequence ID" value="PWS28496.1"/>
    <property type="molecule type" value="Genomic_DNA"/>
</dbReference>
<dbReference type="Pfam" id="PF19514">
    <property type="entry name" value="MobC_2"/>
    <property type="match status" value="1"/>
</dbReference>
<evidence type="ECO:0000313" key="2">
    <source>
        <dbReference type="Proteomes" id="UP000245379"/>
    </source>
</evidence>
<keyword evidence="2" id="KW-1185">Reference proteome</keyword>